<feature type="domain" description="Major facilitator superfamily (MFS) profile" evidence="8">
    <location>
        <begin position="2"/>
        <end position="381"/>
    </location>
</feature>
<feature type="transmembrane region" description="Helical" evidence="7">
    <location>
        <begin position="134"/>
        <end position="152"/>
    </location>
</feature>
<dbReference type="PANTHER" id="PTHR23531">
    <property type="entry name" value="QUINOLENE RESISTANCE PROTEIN NORA"/>
    <property type="match status" value="1"/>
</dbReference>
<feature type="transmembrane region" description="Helical" evidence="7">
    <location>
        <begin position="240"/>
        <end position="258"/>
    </location>
</feature>
<dbReference type="EMBL" id="VJVV01000008">
    <property type="protein sequence ID" value="TRO80266.1"/>
    <property type="molecule type" value="Genomic_DNA"/>
</dbReference>
<dbReference type="RefSeq" id="WP_092058466.1">
    <property type="nucleotide sequence ID" value="NZ_FOJJ01000040.1"/>
</dbReference>
<feature type="transmembrane region" description="Helical" evidence="7">
    <location>
        <begin position="356"/>
        <end position="374"/>
    </location>
</feature>
<feature type="transmembrane region" description="Helical" evidence="7">
    <location>
        <begin position="71"/>
        <end position="90"/>
    </location>
</feature>
<dbReference type="InterPro" id="IPR005829">
    <property type="entry name" value="Sugar_transporter_CS"/>
</dbReference>
<dbReference type="SUPFAM" id="SSF103473">
    <property type="entry name" value="MFS general substrate transporter"/>
    <property type="match status" value="1"/>
</dbReference>
<feature type="transmembrane region" description="Helical" evidence="7">
    <location>
        <begin position="328"/>
        <end position="350"/>
    </location>
</feature>
<dbReference type="PRINTS" id="PR01035">
    <property type="entry name" value="TCRTETA"/>
</dbReference>
<dbReference type="Pfam" id="PF07690">
    <property type="entry name" value="MFS_1"/>
    <property type="match status" value="1"/>
</dbReference>
<comment type="function">
    <text evidence="1">Resistance to tetracycline by an active tetracycline efflux. This is an energy-dependent process that decreases the accumulation of the antibiotic in whole cells. This protein functions as a metal-tetracycline/H(+) antiporter.</text>
</comment>
<dbReference type="PROSITE" id="PS00216">
    <property type="entry name" value="SUGAR_TRANSPORT_1"/>
    <property type="match status" value="1"/>
</dbReference>
<dbReference type="InterPro" id="IPR036259">
    <property type="entry name" value="MFS_trans_sf"/>
</dbReference>
<dbReference type="InterPro" id="IPR020846">
    <property type="entry name" value="MFS_dom"/>
</dbReference>
<keyword evidence="6 7" id="KW-0472">Membrane</keyword>
<evidence type="ECO:0000256" key="2">
    <source>
        <dbReference type="ARBA" id="ARBA00004141"/>
    </source>
</evidence>
<name>A0A550JAL7_9BACT</name>
<dbReference type="AlphaFoldDB" id="A0A550JAL7"/>
<comment type="subcellular location">
    <subcellularLocation>
        <location evidence="2">Membrane</location>
        <topology evidence="2">Multi-pass membrane protein</topology>
    </subcellularLocation>
</comment>
<dbReference type="InterPro" id="IPR011701">
    <property type="entry name" value="MFS"/>
</dbReference>
<dbReference type="Proteomes" id="UP000317155">
    <property type="component" value="Unassembled WGS sequence"/>
</dbReference>
<feature type="transmembrane region" description="Helical" evidence="7">
    <location>
        <begin position="41"/>
        <end position="59"/>
    </location>
</feature>
<dbReference type="GO" id="GO:0016020">
    <property type="term" value="C:membrane"/>
    <property type="evidence" value="ECO:0007669"/>
    <property type="project" value="UniProtKB-SubCell"/>
</dbReference>
<feature type="transmembrane region" description="Helical" evidence="7">
    <location>
        <begin position="294"/>
        <end position="316"/>
    </location>
</feature>
<evidence type="ECO:0000313" key="9">
    <source>
        <dbReference type="EMBL" id="TRO80266.1"/>
    </source>
</evidence>
<feature type="transmembrane region" description="Helical" evidence="7">
    <location>
        <begin position="7"/>
        <end position="29"/>
    </location>
</feature>
<organism evidence="9 10">
    <name type="scientific">Trichloromonas acetexigens</name>
    <dbReference type="NCBI Taxonomy" id="38815"/>
    <lineage>
        <taxon>Bacteria</taxon>
        <taxon>Pseudomonadati</taxon>
        <taxon>Thermodesulfobacteriota</taxon>
        <taxon>Desulfuromonadia</taxon>
        <taxon>Desulfuromonadales</taxon>
        <taxon>Trichloromonadaceae</taxon>
        <taxon>Trichloromonas</taxon>
    </lineage>
</organism>
<comment type="caution">
    <text evidence="9">The sequence shown here is derived from an EMBL/GenBank/DDBJ whole genome shotgun (WGS) entry which is preliminary data.</text>
</comment>
<reference evidence="9 10" key="1">
    <citation type="submission" date="2019-07" db="EMBL/GenBank/DDBJ databases">
        <title>Insights of Desulfuromonas acetexigens electromicrobiology.</title>
        <authorList>
            <person name="Katuri K."/>
            <person name="Sapireddy V."/>
            <person name="Shaw D.R."/>
            <person name="Saikaly P."/>
        </authorList>
    </citation>
    <scope>NUCLEOTIDE SEQUENCE [LARGE SCALE GENOMIC DNA]</scope>
    <source>
        <strain evidence="9 10">2873</strain>
    </source>
</reference>
<evidence type="ECO:0000256" key="4">
    <source>
        <dbReference type="ARBA" id="ARBA00022692"/>
    </source>
</evidence>
<evidence type="ECO:0000256" key="1">
    <source>
        <dbReference type="ARBA" id="ARBA00003279"/>
    </source>
</evidence>
<dbReference type="CDD" id="cd17489">
    <property type="entry name" value="MFS_YfcJ_like"/>
    <property type="match status" value="1"/>
</dbReference>
<sequence length="384" mass="40252">MLYTPAFVAMFLANFCTVSSFGAFYLFPLFITEHGGDKSDIGLIMGGFALASALCRPWVADMIDRLGRKKSYLIGCLIMAVMPLFYLTFAGNLAGFYLPLLVVRIVHGVGLAICFTAIFTFVADIIPPGRLNEGIGIFGASGLIGTAIGPLIGEIVLRRYGFDAFFIAAGLPALVALLITLSLADTYAPREEQPGPGFFTLLGRRKHLAIALLSLLFGFGLAASGNFVAPLAQARNLPLVSLYFIAYSTAAVLIRLVGGRLADRIGEGRILPYALVITAGGLLALIFVESGPAFFAAGFLAGAGHGLLFPTLNALALRDEPAQNRGKITGIFTGGIDTGAFAGAVILGYLGEWGGLELIFAIGGGALLSGLALARPNQQRRGAP</sequence>
<evidence type="ECO:0000256" key="7">
    <source>
        <dbReference type="SAM" id="Phobius"/>
    </source>
</evidence>
<keyword evidence="5 7" id="KW-1133">Transmembrane helix</keyword>
<dbReference type="InterPro" id="IPR001958">
    <property type="entry name" value="Tet-R_TetA/multi-R_MdtG-like"/>
</dbReference>
<dbReference type="GO" id="GO:0022857">
    <property type="term" value="F:transmembrane transporter activity"/>
    <property type="evidence" value="ECO:0007669"/>
    <property type="project" value="InterPro"/>
</dbReference>
<evidence type="ECO:0000256" key="3">
    <source>
        <dbReference type="ARBA" id="ARBA00007520"/>
    </source>
</evidence>
<keyword evidence="10" id="KW-1185">Reference proteome</keyword>
<evidence type="ECO:0000256" key="6">
    <source>
        <dbReference type="ARBA" id="ARBA00023136"/>
    </source>
</evidence>
<evidence type="ECO:0000259" key="8">
    <source>
        <dbReference type="PROSITE" id="PS50850"/>
    </source>
</evidence>
<evidence type="ECO:0000313" key="10">
    <source>
        <dbReference type="Proteomes" id="UP000317155"/>
    </source>
</evidence>
<feature type="transmembrane region" description="Helical" evidence="7">
    <location>
        <begin position="208"/>
        <end position="228"/>
    </location>
</feature>
<feature type="transmembrane region" description="Helical" evidence="7">
    <location>
        <begin position="164"/>
        <end position="187"/>
    </location>
</feature>
<dbReference type="PROSITE" id="PS50850">
    <property type="entry name" value="MFS"/>
    <property type="match status" value="1"/>
</dbReference>
<proteinExistence type="inferred from homology"/>
<feature type="transmembrane region" description="Helical" evidence="7">
    <location>
        <begin position="270"/>
        <end position="288"/>
    </location>
</feature>
<keyword evidence="4 7" id="KW-0812">Transmembrane</keyword>
<feature type="transmembrane region" description="Helical" evidence="7">
    <location>
        <begin position="96"/>
        <end position="122"/>
    </location>
</feature>
<dbReference type="InterPro" id="IPR052714">
    <property type="entry name" value="MFS_Exporter"/>
</dbReference>
<evidence type="ECO:0000256" key="5">
    <source>
        <dbReference type="ARBA" id="ARBA00022989"/>
    </source>
</evidence>
<comment type="similarity">
    <text evidence="3">Belongs to the major facilitator superfamily. TCR/Tet family.</text>
</comment>
<dbReference type="OrthoDB" id="9814001at2"/>
<accession>A0A550JAL7</accession>
<gene>
    <name evidence="9" type="ORF">FL622_11570</name>
</gene>
<dbReference type="PANTHER" id="PTHR23531:SF1">
    <property type="entry name" value="QUINOLENE RESISTANCE PROTEIN NORA"/>
    <property type="match status" value="1"/>
</dbReference>
<protein>
    <submittedName>
        <fullName evidence="9">MFS transporter</fullName>
    </submittedName>
</protein>
<dbReference type="Gene3D" id="1.20.1250.20">
    <property type="entry name" value="MFS general substrate transporter like domains"/>
    <property type="match status" value="1"/>
</dbReference>